<gene>
    <name evidence="1" type="ORF">BFV95_4318</name>
</gene>
<dbReference type="EMBL" id="MIPY01000040">
    <property type="protein sequence ID" value="OES25742.1"/>
    <property type="molecule type" value="Genomic_DNA"/>
</dbReference>
<organism evidence="1 2">
    <name type="scientific">Alteromonas macleodii</name>
    <name type="common">Pseudoalteromonas macleodii</name>
    <dbReference type="NCBI Taxonomy" id="28108"/>
    <lineage>
        <taxon>Bacteria</taxon>
        <taxon>Pseudomonadati</taxon>
        <taxon>Pseudomonadota</taxon>
        <taxon>Gammaproteobacteria</taxon>
        <taxon>Alteromonadales</taxon>
        <taxon>Alteromonadaceae</taxon>
        <taxon>Alteromonas/Salinimonas group</taxon>
        <taxon>Alteromonas</taxon>
    </lineage>
</organism>
<keyword evidence="2" id="KW-1185">Reference proteome</keyword>
<accession>A0AB36FLN8</accession>
<evidence type="ECO:0000313" key="1">
    <source>
        <dbReference type="EMBL" id="OES25742.1"/>
    </source>
</evidence>
<reference evidence="1 2" key="1">
    <citation type="submission" date="2016-09" db="EMBL/GenBank/DDBJ databases">
        <title>Draft Genome Sequence of four Alteromonas macleodii strains isolated from copper coupons and grown long-term at elevated copper levels.</title>
        <authorList>
            <person name="Cusick K."/>
            <person name="Dale J."/>
            <person name="Little B."/>
            <person name="Biffinger J."/>
        </authorList>
    </citation>
    <scope>NUCLEOTIDE SEQUENCE [LARGE SCALE GENOMIC DNA]</scope>
    <source>
        <strain evidence="1 2">KCP01</strain>
    </source>
</reference>
<comment type="caution">
    <text evidence="1">The sequence shown here is derived from an EMBL/GenBank/DDBJ whole genome shotgun (WGS) entry which is preliminary data.</text>
</comment>
<evidence type="ECO:0000313" key="2">
    <source>
        <dbReference type="Proteomes" id="UP000095392"/>
    </source>
</evidence>
<sequence>MVFLIFGETIIPCCYAVHFSLKDQQPLVRHVLEALKR</sequence>
<dbReference type="Proteomes" id="UP000095392">
    <property type="component" value="Unassembled WGS sequence"/>
</dbReference>
<proteinExistence type="predicted"/>
<protein>
    <submittedName>
        <fullName evidence="1">Uncharacterized protein</fullName>
    </submittedName>
</protein>
<dbReference type="AlphaFoldDB" id="A0AB36FLN8"/>
<name>A0AB36FLN8_ALTMA</name>